<keyword evidence="3" id="KW-1185">Reference proteome</keyword>
<organism evidence="1 3">
    <name type="scientific">Prymnesium parvum</name>
    <name type="common">Toxic golden alga</name>
    <dbReference type="NCBI Taxonomy" id="97485"/>
    <lineage>
        <taxon>Eukaryota</taxon>
        <taxon>Haptista</taxon>
        <taxon>Haptophyta</taxon>
        <taxon>Prymnesiophyceae</taxon>
        <taxon>Prymnesiales</taxon>
        <taxon>Prymnesiaceae</taxon>
        <taxon>Prymnesium</taxon>
    </lineage>
</organism>
<evidence type="ECO:0000313" key="2">
    <source>
        <dbReference type="EMBL" id="KAL1512067.1"/>
    </source>
</evidence>
<dbReference type="EMBL" id="JBGBPQ010000013">
    <property type="protein sequence ID" value="KAL1512064.1"/>
    <property type="molecule type" value="Genomic_DNA"/>
</dbReference>
<dbReference type="AlphaFoldDB" id="A0AB34J3V7"/>
<comment type="caution">
    <text evidence="1">The sequence shown here is derived from an EMBL/GenBank/DDBJ whole genome shotgun (WGS) entry which is preliminary data.</text>
</comment>
<dbReference type="EMBL" id="JBGBPQ010000013">
    <property type="protein sequence ID" value="KAL1512067.1"/>
    <property type="molecule type" value="Genomic_DNA"/>
</dbReference>
<protein>
    <recommendedName>
        <fullName evidence="4">Cilia- and flagella-associated protein 43</fullName>
    </recommendedName>
</protein>
<evidence type="ECO:0000313" key="1">
    <source>
        <dbReference type="EMBL" id="KAL1512064.1"/>
    </source>
</evidence>
<evidence type="ECO:0008006" key="4">
    <source>
        <dbReference type="Google" id="ProtNLM"/>
    </source>
</evidence>
<reference evidence="1 3" key="1">
    <citation type="journal article" date="2024" name="Science">
        <title>Giant polyketide synthase enzymes in the biosynthesis of giant marine polyether toxins.</title>
        <authorList>
            <person name="Fallon T.R."/>
            <person name="Shende V.V."/>
            <person name="Wierzbicki I.H."/>
            <person name="Pendleton A.L."/>
            <person name="Watervoot N.F."/>
            <person name="Auber R.P."/>
            <person name="Gonzalez D.J."/>
            <person name="Wisecaver J.H."/>
            <person name="Moore B.S."/>
        </authorList>
    </citation>
    <scope>NUCLEOTIDE SEQUENCE [LARGE SCALE GENOMIC DNA]</scope>
    <source>
        <strain evidence="1 3">12B1</strain>
    </source>
</reference>
<sequence length="355" mass="36618">MMLRGEACCALLDGRRAYLGDAAGRVLVCGDDDPVRVQTHDAPICCLLVEDLVRCGGPPGLAVGDARGTVAFYHEWTLLCEHTLPLAITALAPHHGLAFGPAIAAADASGAVLLFGAHGAAWRVRLQDVPRLPPAGAYATALATRADPACDGQGQLVLATGGAALVCLSSAGKLCGWVETRARVSALCTAAIGGDERAGPGGGPSGSSLGVQGERCTPERMRLLLAADGEVHEVEPGEACSLHLFCFVGAQVTSMSPLSSYHCTKGNVLLLACCGHFNGVCIGSECGLLHHIQPAIDDVVCGWPLACRLDHKEDNSTKSEVPGNLDTPDQASIGVQVTVAFCSGDVVFTSETLYI</sequence>
<gene>
    <name evidence="1" type="ORF">AB1Y20_005337</name>
    <name evidence="2" type="ORF">AB1Y20_005340</name>
</gene>
<name>A0AB34J3V7_PRYPA</name>
<dbReference type="Proteomes" id="UP001515480">
    <property type="component" value="Unassembled WGS sequence"/>
</dbReference>
<accession>A0AB34J3V7</accession>
<evidence type="ECO:0000313" key="3">
    <source>
        <dbReference type="Proteomes" id="UP001515480"/>
    </source>
</evidence>
<proteinExistence type="predicted"/>